<comment type="caution">
    <text evidence="2">The sequence shown here is derived from an EMBL/GenBank/DDBJ whole genome shotgun (WGS) entry which is preliminary data.</text>
</comment>
<keyword evidence="3" id="KW-1185">Reference proteome</keyword>
<dbReference type="Pfam" id="PF11716">
    <property type="entry name" value="MDMPI_N"/>
    <property type="match status" value="1"/>
</dbReference>
<dbReference type="SUPFAM" id="SSF109854">
    <property type="entry name" value="DinB/YfiT-like putative metalloenzymes"/>
    <property type="match status" value="1"/>
</dbReference>
<keyword evidence="2" id="KW-0413">Isomerase</keyword>
<dbReference type="Gene3D" id="1.20.120.450">
    <property type="entry name" value="dinb family like domain"/>
    <property type="match status" value="1"/>
</dbReference>
<dbReference type="Proteomes" id="UP000576082">
    <property type="component" value="Unassembled WGS sequence"/>
</dbReference>
<feature type="domain" description="Mycothiol-dependent maleylpyruvate isomerase metal-binding" evidence="1">
    <location>
        <begin position="10"/>
        <end position="152"/>
    </location>
</feature>
<evidence type="ECO:0000259" key="1">
    <source>
        <dbReference type="Pfam" id="PF11716"/>
    </source>
</evidence>
<dbReference type="EMBL" id="JABANE010000088">
    <property type="protein sequence ID" value="NME71181.1"/>
    <property type="molecule type" value="Genomic_DNA"/>
</dbReference>
<protein>
    <submittedName>
        <fullName evidence="2">Maleylpyruvate isomerase family protein</fullName>
    </submittedName>
</protein>
<gene>
    <name evidence="2" type="ORF">HHU12_24670</name>
</gene>
<evidence type="ECO:0000313" key="3">
    <source>
        <dbReference type="Proteomes" id="UP000576082"/>
    </source>
</evidence>
<keyword evidence="2" id="KW-0670">Pyruvate</keyword>
<organism evidence="2 3">
    <name type="scientific">Flammeovirga aprica JL-4</name>
    <dbReference type="NCBI Taxonomy" id="694437"/>
    <lineage>
        <taxon>Bacteria</taxon>
        <taxon>Pseudomonadati</taxon>
        <taxon>Bacteroidota</taxon>
        <taxon>Cytophagia</taxon>
        <taxon>Cytophagales</taxon>
        <taxon>Flammeovirgaceae</taxon>
        <taxon>Flammeovirga</taxon>
    </lineage>
</organism>
<dbReference type="AlphaFoldDB" id="A0A7X9RYR6"/>
<name>A0A7X9RYR6_9BACT</name>
<dbReference type="GO" id="GO:0046872">
    <property type="term" value="F:metal ion binding"/>
    <property type="evidence" value="ECO:0007669"/>
    <property type="project" value="InterPro"/>
</dbReference>
<reference evidence="2 3" key="1">
    <citation type="submission" date="2020-04" db="EMBL/GenBank/DDBJ databases">
        <title>Flammeovirga sp. SR4, a novel species isolated from seawater.</title>
        <authorList>
            <person name="Wang X."/>
        </authorList>
    </citation>
    <scope>NUCLEOTIDE SEQUENCE [LARGE SCALE GENOMIC DNA]</scope>
    <source>
        <strain evidence="2 3">ATCC 23126</strain>
    </source>
</reference>
<dbReference type="InterPro" id="IPR034660">
    <property type="entry name" value="DinB/YfiT-like"/>
</dbReference>
<sequence length="273" mass="31219">MIELVHHLPQLDQKLIELLSSLTKEEWTKQTIAKKWKVKDVVAHLLDGNIRTLSGLRDSHKPEAPQINSYQDLLGFLNQLNADWVQAMQRVSPQFLIELLKFTGEPFYKYYASLDPNGKAEYSVAWAGENESKNWMHIAREYTEKFLHQQQIRDAVGKQGIMTQEFYIPFLDTCMYALPFTLKETITKEGSVLKFAVTGDVKGEWFVRYNGTVWELSKNLPKGPIISSVTIDADASWKLFSKSLRADDLRDKIIVEGDKKVAEVALGMVSFMA</sequence>
<dbReference type="GO" id="GO:0016853">
    <property type="term" value="F:isomerase activity"/>
    <property type="evidence" value="ECO:0007669"/>
    <property type="project" value="UniProtKB-KW"/>
</dbReference>
<accession>A0A7X9RYR6</accession>
<dbReference type="InterPro" id="IPR024344">
    <property type="entry name" value="MDMPI_metal-binding"/>
</dbReference>
<proteinExistence type="predicted"/>
<dbReference type="RefSeq" id="WP_169659404.1">
    <property type="nucleotide sequence ID" value="NZ_JABANE010000088.1"/>
</dbReference>
<evidence type="ECO:0000313" key="2">
    <source>
        <dbReference type="EMBL" id="NME71181.1"/>
    </source>
</evidence>